<protein>
    <recommendedName>
        <fullName evidence="4">Ubiquinone biosynthesis protein COQ7</fullName>
    </recommendedName>
</protein>
<proteinExistence type="predicted"/>
<dbReference type="PATRIC" id="fig|1120928.5.peg.2043"/>
<dbReference type="RefSeq" id="WP_018679779.1">
    <property type="nucleotide sequence ID" value="NZ_AYEV01000019.1"/>
</dbReference>
<dbReference type="InterPro" id="IPR009078">
    <property type="entry name" value="Ferritin-like_SF"/>
</dbReference>
<dbReference type="OrthoDB" id="7559360at2"/>
<keyword evidence="1" id="KW-0812">Transmembrane</keyword>
<dbReference type="Proteomes" id="UP000017404">
    <property type="component" value="Unassembled WGS sequence"/>
</dbReference>
<keyword evidence="1" id="KW-1133">Transmembrane helix</keyword>
<evidence type="ECO:0000313" key="2">
    <source>
        <dbReference type="EMBL" id="ESK55228.1"/>
    </source>
</evidence>
<comment type="caution">
    <text evidence="2">The sequence shown here is derived from an EMBL/GenBank/DDBJ whole genome shotgun (WGS) entry which is preliminary data.</text>
</comment>
<evidence type="ECO:0000256" key="1">
    <source>
        <dbReference type="SAM" id="Phobius"/>
    </source>
</evidence>
<evidence type="ECO:0000313" key="3">
    <source>
        <dbReference type="Proteomes" id="UP000017404"/>
    </source>
</evidence>
<feature type="transmembrane region" description="Helical" evidence="1">
    <location>
        <begin position="68"/>
        <end position="89"/>
    </location>
</feature>
<keyword evidence="3" id="KW-1185">Reference proteome</keyword>
<evidence type="ECO:0008006" key="4">
    <source>
        <dbReference type="Google" id="ProtNLM"/>
    </source>
</evidence>
<name>V2UKH0_9GAMM</name>
<reference evidence="2 3" key="1">
    <citation type="submission" date="2013-10" db="EMBL/GenBank/DDBJ databases">
        <title>The Genome Sequence of Acinetobacter tjernbergiae CIP107465.</title>
        <authorList>
            <consortium name="The Broad Institute Genomics Platform"/>
            <consortium name="The Broad Institute Genome Sequencing Center for Infectious Disease"/>
            <person name="Cerqueira G."/>
            <person name="Feldgarden M."/>
            <person name="Courvalin P."/>
            <person name="Grillot-Courvalin C."/>
            <person name="Clermont D."/>
            <person name="Rocha E."/>
            <person name="Yoon E.-J."/>
            <person name="Nemec A."/>
            <person name="Young S.K."/>
            <person name="Zeng Q."/>
            <person name="Gargeya S."/>
            <person name="Fitzgerald M."/>
            <person name="Abouelleil A."/>
            <person name="Alvarado L."/>
            <person name="Berlin A.M."/>
            <person name="Chapman S.B."/>
            <person name="Gainer-Dewar J."/>
            <person name="Goldberg J."/>
            <person name="Gnerre S."/>
            <person name="Griggs A."/>
            <person name="Gujja S."/>
            <person name="Hansen M."/>
            <person name="Howarth C."/>
            <person name="Imamovic A."/>
            <person name="Ireland A."/>
            <person name="Larimer J."/>
            <person name="McCowan C."/>
            <person name="Murphy C."/>
            <person name="Pearson M."/>
            <person name="Poon T.W."/>
            <person name="Priest M."/>
            <person name="Roberts A."/>
            <person name="Saif S."/>
            <person name="Shea T."/>
            <person name="Sykes S."/>
            <person name="Wortman J."/>
            <person name="Nusbaum C."/>
            <person name="Birren B."/>
        </authorList>
    </citation>
    <scope>NUCLEOTIDE SEQUENCE [LARGE SCALE GENOMIC DNA]</scope>
    <source>
        <strain evidence="2 3">CIP 107465</strain>
    </source>
</reference>
<sequence>MSQNKEIETQLRIIHACEKGATGVYYGHRIIAKLFFRDMITTLDEMHRHETEHFYLFGNFLNQYKNSVVLPSLLWCIGGIFYGLLIGLFGRNAIWVSTASIENIVNKELEVASFFFKERNIKIYQAVLEIREDEISHQHIALEHADFNYPIAKMIAKFAQQCAYLAKFLAIHLKISLPSKKNSPLTD</sequence>
<dbReference type="Pfam" id="PF03232">
    <property type="entry name" value="COQ7"/>
    <property type="match status" value="1"/>
</dbReference>
<dbReference type="AlphaFoldDB" id="V2UKH0"/>
<dbReference type="EMBL" id="AYEV01000019">
    <property type="protein sequence ID" value="ESK55228.1"/>
    <property type="molecule type" value="Genomic_DNA"/>
</dbReference>
<gene>
    <name evidence="2" type="ORF">F990_02017</name>
</gene>
<organism evidence="2 3">
    <name type="scientific">Acinetobacter tjernbergiae DSM 14971 = CIP 107465</name>
    <dbReference type="NCBI Taxonomy" id="1120928"/>
    <lineage>
        <taxon>Bacteria</taxon>
        <taxon>Pseudomonadati</taxon>
        <taxon>Pseudomonadota</taxon>
        <taxon>Gammaproteobacteria</taxon>
        <taxon>Moraxellales</taxon>
        <taxon>Moraxellaceae</taxon>
        <taxon>Acinetobacter</taxon>
    </lineage>
</organism>
<dbReference type="STRING" id="202955.GCA_000759995_00363"/>
<dbReference type="eggNOG" id="COG2941">
    <property type="taxonomic scope" value="Bacteria"/>
</dbReference>
<accession>V2UKH0</accession>
<dbReference type="SUPFAM" id="SSF47240">
    <property type="entry name" value="Ferritin-like"/>
    <property type="match status" value="1"/>
</dbReference>
<keyword evidence="1" id="KW-0472">Membrane</keyword>